<dbReference type="Proteomes" id="UP000199445">
    <property type="component" value="Unassembled WGS sequence"/>
</dbReference>
<dbReference type="EMBL" id="FOSC01000008">
    <property type="protein sequence ID" value="SFJ95496.1"/>
    <property type="molecule type" value="Genomic_DNA"/>
</dbReference>
<dbReference type="RefSeq" id="WP_091704958.1">
    <property type="nucleotide sequence ID" value="NZ_BMYN01000011.1"/>
</dbReference>
<reference evidence="2 3" key="1">
    <citation type="submission" date="2016-10" db="EMBL/GenBank/DDBJ databases">
        <authorList>
            <person name="de Groot N.N."/>
        </authorList>
    </citation>
    <scope>NUCLEOTIDE SEQUENCE [LARGE SCALE GENOMIC DNA]</scope>
    <source>
        <strain evidence="2 3">IBRC-M 10445</strain>
    </source>
</reference>
<dbReference type="AlphaFoldDB" id="A0A1I3VME3"/>
<gene>
    <name evidence="2" type="ORF">SAMN05216429_10826</name>
</gene>
<proteinExistence type="predicted"/>
<keyword evidence="3" id="KW-1185">Reference proteome</keyword>
<accession>A0A1I3VME3</accession>
<keyword evidence="1" id="KW-0732">Signal</keyword>
<feature type="chain" id="PRO_5011796305" description="DUF4823 domain-containing protein" evidence="1">
    <location>
        <begin position="25"/>
        <end position="172"/>
    </location>
</feature>
<dbReference type="Pfam" id="PF16105">
    <property type="entry name" value="DUF4823"/>
    <property type="match status" value="1"/>
</dbReference>
<evidence type="ECO:0000313" key="2">
    <source>
        <dbReference type="EMBL" id="SFJ95496.1"/>
    </source>
</evidence>
<evidence type="ECO:0000313" key="3">
    <source>
        <dbReference type="Proteomes" id="UP000199445"/>
    </source>
</evidence>
<feature type="signal peptide" evidence="1">
    <location>
        <begin position="1"/>
        <end position="24"/>
    </location>
</feature>
<evidence type="ECO:0008006" key="4">
    <source>
        <dbReference type="Google" id="ProtNLM"/>
    </source>
</evidence>
<sequence length="172" mass="19231">MVQKIFAIALVVLLSGCASTYKHSELKQASEQLDPSRGVLIAVPEDGWYGDTRYQRSGQMTANAALAAFSKNAKKVDLTDRCEGAECLEEIDSQEYGYFVEPIILHWEDRATEWSGKPDRIEIQLIVYSTATNRQVANSSFTGKSSWFTFGGDHPQDLLAKPADEFVRGLYR</sequence>
<dbReference type="InterPro" id="IPR032248">
    <property type="entry name" value="DUF4823"/>
</dbReference>
<name>A0A1I3VME3_9GAMM</name>
<organism evidence="2 3">
    <name type="scientific">Marinobacter persicus</name>
    <dbReference type="NCBI Taxonomy" id="930118"/>
    <lineage>
        <taxon>Bacteria</taxon>
        <taxon>Pseudomonadati</taxon>
        <taxon>Pseudomonadota</taxon>
        <taxon>Gammaproteobacteria</taxon>
        <taxon>Pseudomonadales</taxon>
        <taxon>Marinobacteraceae</taxon>
        <taxon>Marinobacter</taxon>
    </lineage>
</organism>
<dbReference type="PROSITE" id="PS51257">
    <property type="entry name" value="PROKAR_LIPOPROTEIN"/>
    <property type="match status" value="1"/>
</dbReference>
<protein>
    <recommendedName>
        <fullName evidence="4">DUF4823 domain-containing protein</fullName>
    </recommendedName>
</protein>
<dbReference type="OrthoDB" id="9811335at2"/>
<evidence type="ECO:0000256" key="1">
    <source>
        <dbReference type="SAM" id="SignalP"/>
    </source>
</evidence>